<dbReference type="SUPFAM" id="SSF50475">
    <property type="entry name" value="FMN-binding split barrel"/>
    <property type="match status" value="1"/>
</dbReference>
<comment type="similarity">
    <text evidence="1">Belongs to the flavoredoxin family.</text>
</comment>
<dbReference type="AlphaFoldDB" id="A0A938ZEJ9"/>
<evidence type="ECO:0000313" key="4">
    <source>
        <dbReference type="Proteomes" id="UP000737612"/>
    </source>
</evidence>
<dbReference type="EMBL" id="JAFHBD010000066">
    <property type="protein sequence ID" value="MBN2954542.1"/>
    <property type="molecule type" value="Genomic_DNA"/>
</dbReference>
<dbReference type="PANTHER" id="PTHR43567:SF5">
    <property type="entry name" value="HYPOTHETICAL CYTOSOLIC PROTEIN"/>
    <property type="match status" value="1"/>
</dbReference>
<dbReference type="InterPro" id="IPR012349">
    <property type="entry name" value="Split_barrel_FMN-bd"/>
</dbReference>
<sequence length="178" mass="20219">MKDFRQEDYKVFEMFDKQWALVTAGRMDHFNSCTIGWGSLGNIWAADRKTISTVTVYVHPARYTSEFLKESDTFTVSFYPDQYRKALGYMGGHSGRDGDKAAAAGLTPVAIGNGVTYEEANLTFLCKKLYQHQFAKEDLAPEIQEYYASMPKVYPDFKGGWQPHIVFVGQILGVEDKR</sequence>
<name>A0A938ZEJ9_9FIRM</name>
<evidence type="ECO:0000313" key="3">
    <source>
        <dbReference type="EMBL" id="MBN2954542.1"/>
    </source>
</evidence>
<evidence type="ECO:0000256" key="1">
    <source>
        <dbReference type="ARBA" id="ARBA00038054"/>
    </source>
</evidence>
<reference evidence="3" key="1">
    <citation type="submission" date="2021-02" db="EMBL/GenBank/DDBJ databases">
        <title>Metagenome-assembled genomes from human diarrheal sample B26.</title>
        <authorList>
            <person name="Ateba T.P."/>
            <person name="Alayande K.A."/>
            <person name="Mwanza M."/>
        </authorList>
    </citation>
    <scope>NUCLEOTIDE SEQUENCE</scope>
    <source>
        <strain evidence="3">06WH</strain>
    </source>
</reference>
<proteinExistence type="inferred from homology"/>
<dbReference type="GO" id="GO:0016646">
    <property type="term" value="F:oxidoreductase activity, acting on the CH-NH group of donors, NAD or NADP as acceptor"/>
    <property type="evidence" value="ECO:0007669"/>
    <property type="project" value="UniProtKB-ARBA"/>
</dbReference>
<organism evidence="3 4">
    <name type="scientific">Fusicatenibacter saccharivorans</name>
    <dbReference type="NCBI Taxonomy" id="1150298"/>
    <lineage>
        <taxon>Bacteria</taxon>
        <taxon>Bacillati</taxon>
        <taxon>Bacillota</taxon>
        <taxon>Clostridia</taxon>
        <taxon>Lachnospirales</taxon>
        <taxon>Lachnospiraceae</taxon>
        <taxon>Fusicatenibacter</taxon>
    </lineage>
</organism>
<dbReference type="PANTHER" id="PTHR43567">
    <property type="entry name" value="FLAVOREDOXIN-RELATED-RELATED"/>
    <property type="match status" value="1"/>
</dbReference>
<dbReference type="Pfam" id="PF01613">
    <property type="entry name" value="Flavin_Reduct"/>
    <property type="match status" value="1"/>
</dbReference>
<evidence type="ECO:0000259" key="2">
    <source>
        <dbReference type="Pfam" id="PF01613"/>
    </source>
</evidence>
<dbReference type="InterPro" id="IPR052174">
    <property type="entry name" value="Flavoredoxin"/>
</dbReference>
<accession>A0A938ZEJ9</accession>
<protein>
    <submittedName>
        <fullName evidence="3">Flavin reductase</fullName>
    </submittedName>
</protein>
<dbReference type="Gene3D" id="2.30.110.10">
    <property type="entry name" value="Electron Transport, Fmn-binding Protein, Chain A"/>
    <property type="match status" value="1"/>
</dbReference>
<gene>
    <name evidence="3" type="ORF">JTJ23_13350</name>
</gene>
<feature type="domain" description="Flavin reductase like" evidence="2">
    <location>
        <begin position="52"/>
        <end position="174"/>
    </location>
</feature>
<dbReference type="Proteomes" id="UP000737612">
    <property type="component" value="Unassembled WGS sequence"/>
</dbReference>
<dbReference type="InterPro" id="IPR002563">
    <property type="entry name" value="Flavin_Rdtase-like_dom"/>
</dbReference>
<comment type="caution">
    <text evidence="3">The sequence shown here is derived from an EMBL/GenBank/DDBJ whole genome shotgun (WGS) entry which is preliminary data.</text>
</comment>
<dbReference type="GO" id="GO:0010181">
    <property type="term" value="F:FMN binding"/>
    <property type="evidence" value="ECO:0007669"/>
    <property type="project" value="InterPro"/>
</dbReference>